<dbReference type="Gene3D" id="3.40.50.300">
    <property type="entry name" value="P-loop containing nucleotide triphosphate hydrolases"/>
    <property type="match status" value="1"/>
</dbReference>
<dbReference type="InterPro" id="IPR027417">
    <property type="entry name" value="P-loop_NTPase"/>
</dbReference>
<dbReference type="Pfam" id="PF01031">
    <property type="entry name" value="Dynamin_M"/>
    <property type="match status" value="1"/>
</dbReference>
<evidence type="ECO:0000256" key="1">
    <source>
        <dbReference type="ARBA" id="ARBA00022741"/>
    </source>
</evidence>
<dbReference type="PROSITE" id="PS51388">
    <property type="entry name" value="GED"/>
    <property type="match status" value="1"/>
</dbReference>
<dbReference type="SUPFAM" id="SSF52540">
    <property type="entry name" value="P-loop containing nucleoside triphosphate hydrolases"/>
    <property type="match status" value="1"/>
</dbReference>
<dbReference type="Proteomes" id="UP001169217">
    <property type="component" value="Unassembled WGS sequence"/>
</dbReference>
<keyword evidence="7" id="KW-1185">Reference proteome</keyword>
<feature type="compositionally biased region" description="Polar residues" evidence="3">
    <location>
        <begin position="556"/>
        <end position="590"/>
    </location>
</feature>
<evidence type="ECO:0000256" key="3">
    <source>
        <dbReference type="SAM" id="MobiDB-lite"/>
    </source>
</evidence>
<keyword evidence="1" id="KW-0547">Nucleotide-binding</keyword>
<dbReference type="InterPro" id="IPR045063">
    <property type="entry name" value="Dynamin_N"/>
</dbReference>
<evidence type="ECO:0000313" key="6">
    <source>
        <dbReference type="EMBL" id="KAK0373056.1"/>
    </source>
</evidence>
<dbReference type="PROSITE" id="PS51718">
    <property type="entry name" value="G_DYNAMIN_2"/>
    <property type="match status" value="1"/>
</dbReference>
<dbReference type="InterPro" id="IPR000375">
    <property type="entry name" value="Dynamin_stalk"/>
</dbReference>
<feature type="domain" description="Dynamin-type G" evidence="5">
    <location>
        <begin position="35"/>
        <end position="331"/>
    </location>
</feature>
<gene>
    <name evidence="6" type="ORF">CLIM01_09579</name>
</gene>
<proteinExistence type="predicted"/>
<evidence type="ECO:0000259" key="5">
    <source>
        <dbReference type="PROSITE" id="PS51718"/>
    </source>
</evidence>
<organism evidence="6 7">
    <name type="scientific">Colletotrichum limetticola</name>
    <dbReference type="NCBI Taxonomy" id="1209924"/>
    <lineage>
        <taxon>Eukaryota</taxon>
        <taxon>Fungi</taxon>
        <taxon>Dikarya</taxon>
        <taxon>Ascomycota</taxon>
        <taxon>Pezizomycotina</taxon>
        <taxon>Sordariomycetes</taxon>
        <taxon>Hypocreomycetidae</taxon>
        <taxon>Glomerellales</taxon>
        <taxon>Glomerellaceae</taxon>
        <taxon>Colletotrichum</taxon>
        <taxon>Colletotrichum acutatum species complex</taxon>
    </lineage>
</organism>
<dbReference type="PRINTS" id="PR00195">
    <property type="entry name" value="DYNAMIN"/>
</dbReference>
<evidence type="ECO:0000313" key="7">
    <source>
        <dbReference type="Proteomes" id="UP001169217"/>
    </source>
</evidence>
<evidence type="ECO:0000256" key="2">
    <source>
        <dbReference type="ARBA" id="ARBA00023134"/>
    </source>
</evidence>
<sequence length="708" mass="79055">MSGNHNDGNPARVWLRDDACMRTIDKLCNLGVADLIPLPQVVVVGDPSSGKSSVLECMTGLAFPRGPELCTRYATQITCRRDAYESVQISIIPSQDSNEDRMERLKKFGFSVKKNDLALADVFMKANEAMELRGVNDGDASKLPIFAEDILKIEINSPDQYHLTVIDVPGIFRTPTKGLTTNNDIAIVRNIVNRYIKDQRTIILAVIPCNVDASTQEALTLAKEVDPEGLRTIGVLTKPDLATERVTQQIVCELIEGKRHPLRLGYCVVKNGSEDEGASTKTDRNSSEKAFFSARPWNRIKSTFRVGVSGLGIRMRDLLGDLLKKDHKNIEANIHRRLNNTETLLSRLGPSRSRADAQRRYLANIASGFQEEEVGPVPGFKVPMDEQSTRCLGDILKHMDFKCPKPVEGLLLGRIEFLFHRSRTAEIGSFPGSLLAQTFKEQTQRWAPLVLKHVSQVIVVIHKFIRITLQRKCEGDSNTFEMLHDHLLLPKLRAAYQRALDHAQFLLEVELSGQPYTMNHYFDSNLQVSQATRLQQAINKAIGPESVRNVDGATARNPSTNASPASGENTLGANNNNGSPFDFASQQEDGSSGAAGWWVPKTMLSKLTTDRSNAEQVREDIHDALRSYYMVARRRFVDVVLQQVIFHFLLDSKTSPLKIFTPDLVMSLNDTQLKMIAGENAATRDKREVLTQNILNLKLALQDLENTK</sequence>
<dbReference type="CDD" id="cd08771">
    <property type="entry name" value="DLP_1"/>
    <property type="match status" value="1"/>
</dbReference>
<dbReference type="InterPro" id="IPR020850">
    <property type="entry name" value="GED_dom"/>
</dbReference>
<dbReference type="PANTHER" id="PTHR11566:SF215">
    <property type="entry name" value="DYNAMIN GTPASE"/>
    <property type="match status" value="1"/>
</dbReference>
<dbReference type="Pfam" id="PF00350">
    <property type="entry name" value="Dynamin_N"/>
    <property type="match status" value="1"/>
</dbReference>
<dbReference type="PANTHER" id="PTHR11566">
    <property type="entry name" value="DYNAMIN"/>
    <property type="match status" value="1"/>
</dbReference>
<feature type="domain" description="GED" evidence="4">
    <location>
        <begin position="618"/>
        <end position="708"/>
    </location>
</feature>
<comment type="caution">
    <text evidence="6">The sequence shown here is derived from an EMBL/GenBank/DDBJ whole genome shotgun (WGS) entry which is preliminary data.</text>
</comment>
<protein>
    <submittedName>
        <fullName evidence="6">Interferon-induced GTP-binding protein Mx1</fullName>
    </submittedName>
</protein>
<accession>A0ABQ9PNH3</accession>
<feature type="region of interest" description="Disordered" evidence="3">
    <location>
        <begin position="548"/>
        <end position="593"/>
    </location>
</feature>
<keyword evidence="2" id="KW-0342">GTP-binding</keyword>
<dbReference type="SMART" id="SM00053">
    <property type="entry name" value="DYNc"/>
    <property type="match status" value="1"/>
</dbReference>
<dbReference type="EMBL" id="JARUPT010000330">
    <property type="protein sequence ID" value="KAK0373056.1"/>
    <property type="molecule type" value="Genomic_DNA"/>
</dbReference>
<evidence type="ECO:0000259" key="4">
    <source>
        <dbReference type="PROSITE" id="PS51388"/>
    </source>
</evidence>
<dbReference type="InterPro" id="IPR022812">
    <property type="entry name" value="Dynamin"/>
</dbReference>
<name>A0ABQ9PNH3_9PEZI</name>
<dbReference type="InterPro" id="IPR030381">
    <property type="entry name" value="G_DYNAMIN_dom"/>
</dbReference>
<reference evidence="6" key="1">
    <citation type="submission" date="2023-04" db="EMBL/GenBank/DDBJ databases">
        <title>Colletotrichum limetticola genome sequence.</title>
        <authorList>
            <person name="Baroncelli R."/>
        </authorList>
    </citation>
    <scope>NUCLEOTIDE SEQUENCE</scope>
    <source>
        <strain evidence="6">KLA-Anderson</strain>
    </source>
</reference>
<dbReference type="InterPro" id="IPR001401">
    <property type="entry name" value="Dynamin_GTPase"/>
</dbReference>